<evidence type="ECO:0000313" key="1">
    <source>
        <dbReference type="EMBL" id="MDY2586788.1"/>
    </source>
</evidence>
<gene>
    <name evidence="1" type="ORF">SNF14_05520</name>
</gene>
<accession>A0ABU5EMI6</accession>
<reference evidence="1 2" key="1">
    <citation type="submission" date="2023-11" db="EMBL/GenBank/DDBJ databases">
        <title>Winogradskyella pelagius sp. nov., isolated from coastal sediment.</title>
        <authorList>
            <person name="Li F."/>
        </authorList>
    </citation>
    <scope>NUCLEOTIDE SEQUENCE [LARGE SCALE GENOMIC DNA]</scope>
    <source>
        <strain evidence="1 2">KCTC 23502</strain>
    </source>
</reference>
<evidence type="ECO:0008006" key="3">
    <source>
        <dbReference type="Google" id="ProtNLM"/>
    </source>
</evidence>
<comment type="caution">
    <text evidence="1">The sequence shown here is derived from an EMBL/GenBank/DDBJ whole genome shotgun (WGS) entry which is preliminary data.</text>
</comment>
<evidence type="ECO:0000313" key="2">
    <source>
        <dbReference type="Proteomes" id="UP001285855"/>
    </source>
</evidence>
<protein>
    <recommendedName>
        <fullName evidence="3">DUF1737 domain-containing protein</fullName>
    </recommendedName>
</protein>
<keyword evidence="2" id="KW-1185">Reference proteome</keyword>
<name>A0ABU5EMI6_9FLAO</name>
<proteinExistence type="predicted"/>
<dbReference type="RefSeq" id="WP_320555162.1">
    <property type="nucleotide sequence ID" value="NZ_JAXDAE010000004.1"/>
</dbReference>
<dbReference type="EMBL" id="JAXDAE010000004">
    <property type="protein sequence ID" value="MDY2586788.1"/>
    <property type="molecule type" value="Genomic_DNA"/>
</dbReference>
<sequence length="51" mass="5864">MEYKIESASNINDLSDKVNKEIEQSWRPQGGVSHTFIEGMGNYFLQAMIKK</sequence>
<organism evidence="1 2">
    <name type="scientific">Winogradskyella aquimaris</name>
    <dbReference type="NCBI Taxonomy" id="864074"/>
    <lineage>
        <taxon>Bacteria</taxon>
        <taxon>Pseudomonadati</taxon>
        <taxon>Bacteroidota</taxon>
        <taxon>Flavobacteriia</taxon>
        <taxon>Flavobacteriales</taxon>
        <taxon>Flavobacteriaceae</taxon>
        <taxon>Winogradskyella</taxon>
    </lineage>
</organism>
<dbReference type="Proteomes" id="UP001285855">
    <property type="component" value="Unassembled WGS sequence"/>
</dbReference>